<sequence>MSEHDKTGKDFVTHLYRSFAPSNDSYTLSHLRLAVLRITGGVASGLWNAHSQPPIFPIVSSRIRDLLDYF</sequence>
<name>A0ABD6EGV9_9BILA</name>
<reference evidence="1 2" key="1">
    <citation type="submission" date="2024-08" db="EMBL/GenBank/DDBJ databases">
        <title>Gnathostoma spinigerum genome.</title>
        <authorList>
            <person name="Gonzalez-Bertolin B."/>
            <person name="Monzon S."/>
            <person name="Zaballos A."/>
            <person name="Jimenez P."/>
            <person name="Dekumyoy P."/>
            <person name="Varona S."/>
            <person name="Cuesta I."/>
            <person name="Sumanam S."/>
            <person name="Adisakwattana P."/>
            <person name="Gasser R.B."/>
            <person name="Hernandez-Gonzalez A."/>
            <person name="Young N.D."/>
            <person name="Perteguer M.J."/>
        </authorList>
    </citation>
    <scope>NUCLEOTIDE SEQUENCE [LARGE SCALE GENOMIC DNA]</scope>
    <source>
        <strain evidence="1">AL3</strain>
        <tissue evidence="1">Liver</tissue>
    </source>
</reference>
<gene>
    <name evidence="1" type="ORF">AB6A40_005932</name>
</gene>
<organism evidence="1 2">
    <name type="scientific">Gnathostoma spinigerum</name>
    <dbReference type="NCBI Taxonomy" id="75299"/>
    <lineage>
        <taxon>Eukaryota</taxon>
        <taxon>Metazoa</taxon>
        <taxon>Ecdysozoa</taxon>
        <taxon>Nematoda</taxon>
        <taxon>Chromadorea</taxon>
        <taxon>Rhabditida</taxon>
        <taxon>Spirurina</taxon>
        <taxon>Gnathostomatomorpha</taxon>
        <taxon>Gnathostomatoidea</taxon>
        <taxon>Gnathostomatidae</taxon>
        <taxon>Gnathostoma</taxon>
    </lineage>
</organism>
<dbReference type="Proteomes" id="UP001608902">
    <property type="component" value="Unassembled WGS sequence"/>
</dbReference>
<evidence type="ECO:0000313" key="1">
    <source>
        <dbReference type="EMBL" id="MFH4979223.1"/>
    </source>
</evidence>
<dbReference type="AlphaFoldDB" id="A0ABD6EGV9"/>
<keyword evidence="2" id="KW-1185">Reference proteome</keyword>
<dbReference type="EMBL" id="JBGFUD010003968">
    <property type="protein sequence ID" value="MFH4979223.1"/>
    <property type="molecule type" value="Genomic_DNA"/>
</dbReference>
<proteinExistence type="predicted"/>
<comment type="caution">
    <text evidence="1">The sequence shown here is derived from an EMBL/GenBank/DDBJ whole genome shotgun (WGS) entry which is preliminary data.</text>
</comment>
<protein>
    <submittedName>
        <fullName evidence="1">Uncharacterized protein</fullName>
    </submittedName>
</protein>
<accession>A0ABD6EGV9</accession>
<evidence type="ECO:0000313" key="2">
    <source>
        <dbReference type="Proteomes" id="UP001608902"/>
    </source>
</evidence>